<feature type="non-terminal residue" evidence="2">
    <location>
        <position position="1"/>
    </location>
</feature>
<evidence type="ECO:0000313" key="3">
    <source>
        <dbReference type="Proteomes" id="UP000266841"/>
    </source>
</evidence>
<accession>K0RUP5</accession>
<comment type="caution">
    <text evidence="2">The sequence shown here is derived from an EMBL/GenBank/DDBJ whole genome shotgun (WGS) entry which is preliminary data.</text>
</comment>
<protein>
    <submittedName>
        <fullName evidence="2">Uncharacterized protein</fullName>
    </submittedName>
</protein>
<dbReference type="EMBL" id="AGNL01043769">
    <property type="protein sequence ID" value="EJK50417.1"/>
    <property type="molecule type" value="Genomic_DNA"/>
</dbReference>
<name>K0RUP5_THAOC</name>
<evidence type="ECO:0000313" key="2">
    <source>
        <dbReference type="EMBL" id="EJK50417.1"/>
    </source>
</evidence>
<gene>
    <name evidence="2" type="ORF">THAOC_30616</name>
</gene>
<dbReference type="Proteomes" id="UP000266841">
    <property type="component" value="Unassembled WGS sequence"/>
</dbReference>
<organism evidence="2 3">
    <name type="scientific">Thalassiosira oceanica</name>
    <name type="common">Marine diatom</name>
    <dbReference type="NCBI Taxonomy" id="159749"/>
    <lineage>
        <taxon>Eukaryota</taxon>
        <taxon>Sar</taxon>
        <taxon>Stramenopiles</taxon>
        <taxon>Ochrophyta</taxon>
        <taxon>Bacillariophyta</taxon>
        <taxon>Coscinodiscophyceae</taxon>
        <taxon>Thalassiosirophycidae</taxon>
        <taxon>Thalassiosirales</taxon>
        <taxon>Thalassiosiraceae</taxon>
        <taxon>Thalassiosira</taxon>
    </lineage>
</organism>
<evidence type="ECO:0000256" key="1">
    <source>
        <dbReference type="SAM" id="MobiDB-lite"/>
    </source>
</evidence>
<sequence length="124" mass="13476">KQTPFFPREANDNRLSIAAGAEETQVSTQETRGGSGRPAEASVRLRPRLCRPNLYNTLTCSRQRGDEAIEETNIREGWFGVHLSATIDARGSVAHLQSAPEGRQGPMHDSAQGDEGVVHGICHV</sequence>
<feature type="region of interest" description="Disordered" evidence="1">
    <location>
        <begin position="1"/>
        <end position="41"/>
    </location>
</feature>
<reference evidence="2 3" key="1">
    <citation type="journal article" date="2012" name="Genome Biol.">
        <title>Genome and low-iron response of an oceanic diatom adapted to chronic iron limitation.</title>
        <authorList>
            <person name="Lommer M."/>
            <person name="Specht M."/>
            <person name="Roy A.S."/>
            <person name="Kraemer L."/>
            <person name="Andreson R."/>
            <person name="Gutowska M.A."/>
            <person name="Wolf J."/>
            <person name="Bergner S.V."/>
            <person name="Schilhabel M.B."/>
            <person name="Klostermeier U.C."/>
            <person name="Beiko R.G."/>
            <person name="Rosenstiel P."/>
            <person name="Hippler M."/>
            <person name="Laroche J."/>
        </authorList>
    </citation>
    <scope>NUCLEOTIDE SEQUENCE [LARGE SCALE GENOMIC DNA]</scope>
    <source>
        <strain evidence="2 3">CCMP1005</strain>
    </source>
</reference>
<proteinExistence type="predicted"/>
<dbReference type="AlphaFoldDB" id="K0RUP5"/>
<keyword evidence="3" id="KW-1185">Reference proteome</keyword>